<dbReference type="EC" id="2.1.1.195" evidence="5"/>
<evidence type="ECO:0000256" key="3">
    <source>
        <dbReference type="ARBA" id="ARBA00022679"/>
    </source>
</evidence>
<reference evidence="6 7" key="1">
    <citation type="submission" date="2019-01" db="EMBL/GenBank/DDBJ databases">
        <title>Geovibrio thiophilus DSM 11263, complete genome.</title>
        <authorList>
            <person name="Spring S."/>
            <person name="Bunk B."/>
            <person name="Sproer C."/>
        </authorList>
    </citation>
    <scope>NUCLEOTIDE SEQUENCE [LARGE SCALE GENOMIC DNA]</scope>
    <source>
        <strain evidence="6 7">DSM 11263</strain>
    </source>
</reference>
<dbReference type="RefSeq" id="WP_128466724.1">
    <property type="nucleotide sequence ID" value="NZ_CP035108.1"/>
</dbReference>
<dbReference type="GO" id="GO:0043780">
    <property type="term" value="F:cobalt-precorrin-5B C1-methyltransferase activity"/>
    <property type="evidence" value="ECO:0007669"/>
    <property type="project" value="RHEA"/>
</dbReference>
<keyword evidence="4 5" id="KW-0949">S-adenosyl-L-methionine</keyword>
<name>A0A410JZJ1_9BACT</name>
<dbReference type="PANTHER" id="PTHR35863:SF1">
    <property type="entry name" value="COBALT-PRECORRIN-5B C(1)-METHYLTRANSFERASE"/>
    <property type="match status" value="1"/>
</dbReference>
<sequence>MRKGFTTGTAAAAAAKAHAVYIMSGTAADHTDVVLPDGSRMCIPVSCSAEGAFAVKDSGDDPDVTHKAEIHASVQVNSGGRIEILGGRGVGRVTKAGLQIPVGEAAINPVPRMMIEQNVREIIGKANGAIITISVPDGERLAALTFNERIGIIGGISIIGTTGIVHPMSVDALVDSFKCEIDVKLAENRHIALVAGKIGEKHLQSIHTDAEAVMVSNYFGEAFSYLRSKGISEITLAGHPGKLAKLAMGHYNTHSGVSPQAQGFVGEALGLHRDFNTVEEICLTHPEGFGRIAELISGRVRADFGFHKTDVLLFNMKGDLIGVYNA</sequence>
<dbReference type="Pfam" id="PF01888">
    <property type="entry name" value="CbiD"/>
    <property type="match status" value="1"/>
</dbReference>
<dbReference type="UniPathway" id="UPA00148">
    <property type="reaction ID" value="UER00227"/>
</dbReference>
<accession>A0A410JZJ1</accession>
<dbReference type="GO" id="GO:0032259">
    <property type="term" value="P:methylation"/>
    <property type="evidence" value="ECO:0007669"/>
    <property type="project" value="UniProtKB-KW"/>
</dbReference>
<dbReference type="Proteomes" id="UP000287502">
    <property type="component" value="Chromosome"/>
</dbReference>
<evidence type="ECO:0000256" key="1">
    <source>
        <dbReference type="ARBA" id="ARBA00022573"/>
    </source>
</evidence>
<evidence type="ECO:0000313" key="6">
    <source>
        <dbReference type="EMBL" id="QAR33438.1"/>
    </source>
</evidence>
<dbReference type="PIRSF" id="PIRSF026782">
    <property type="entry name" value="CbiD"/>
    <property type="match status" value="1"/>
</dbReference>
<organism evidence="6 7">
    <name type="scientific">Geovibrio thiophilus</name>
    <dbReference type="NCBI Taxonomy" id="139438"/>
    <lineage>
        <taxon>Bacteria</taxon>
        <taxon>Pseudomonadati</taxon>
        <taxon>Deferribacterota</taxon>
        <taxon>Deferribacteres</taxon>
        <taxon>Deferribacterales</taxon>
        <taxon>Geovibrionaceae</taxon>
        <taxon>Geovibrio</taxon>
    </lineage>
</organism>
<gene>
    <name evidence="5 6" type="primary">cbiD</name>
    <name evidence="6" type="ORF">EP073_08505</name>
</gene>
<evidence type="ECO:0000256" key="4">
    <source>
        <dbReference type="ARBA" id="ARBA00022691"/>
    </source>
</evidence>
<dbReference type="EMBL" id="CP035108">
    <property type="protein sequence ID" value="QAR33438.1"/>
    <property type="molecule type" value="Genomic_DNA"/>
</dbReference>
<dbReference type="KEGG" id="gtl:EP073_08505"/>
<proteinExistence type="inferred from homology"/>
<dbReference type="OrthoDB" id="6439987at2"/>
<keyword evidence="2 5" id="KW-0489">Methyltransferase</keyword>
<protein>
    <recommendedName>
        <fullName evidence="5">Cobalt-precorrin-5B C(1)-methyltransferase</fullName>
        <ecNumber evidence="5">2.1.1.195</ecNumber>
    </recommendedName>
    <alternativeName>
        <fullName evidence="5">Cobalt-precorrin-6A synthase</fullName>
    </alternativeName>
</protein>
<keyword evidence="3 5" id="KW-0808">Transferase</keyword>
<dbReference type="GO" id="GO:0019251">
    <property type="term" value="P:anaerobic cobalamin biosynthetic process"/>
    <property type="evidence" value="ECO:0007669"/>
    <property type="project" value="UniProtKB-UniRule"/>
</dbReference>
<comment type="function">
    <text evidence="5">Catalyzes the methylation of C-1 in cobalt-precorrin-5B to form cobalt-precorrin-6A.</text>
</comment>
<dbReference type="SUPFAM" id="SSF111342">
    <property type="entry name" value="CbiD-like"/>
    <property type="match status" value="1"/>
</dbReference>
<dbReference type="InterPro" id="IPR036074">
    <property type="entry name" value="CbiD_sf"/>
</dbReference>
<comment type="catalytic activity">
    <reaction evidence="5">
        <text>Co-precorrin-5B + S-adenosyl-L-methionine = Co-precorrin-6A + S-adenosyl-L-homocysteine</text>
        <dbReference type="Rhea" id="RHEA:26285"/>
        <dbReference type="ChEBI" id="CHEBI:57856"/>
        <dbReference type="ChEBI" id="CHEBI:59789"/>
        <dbReference type="ChEBI" id="CHEBI:60063"/>
        <dbReference type="ChEBI" id="CHEBI:60064"/>
        <dbReference type="EC" id="2.1.1.195"/>
    </reaction>
</comment>
<comment type="pathway">
    <text evidence="5">Cofactor biosynthesis; adenosylcobalamin biosynthesis; cob(II)yrinate a,c-diamide from sirohydrochlorin (anaerobic route): step 6/10.</text>
</comment>
<dbReference type="AlphaFoldDB" id="A0A410JZJ1"/>
<keyword evidence="7" id="KW-1185">Reference proteome</keyword>
<evidence type="ECO:0000313" key="7">
    <source>
        <dbReference type="Proteomes" id="UP000287502"/>
    </source>
</evidence>
<dbReference type="HAMAP" id="MF_00787">
    <property type="entry name" value="CbiD"/>
    <property type="match status" value="1"/>
</dbReference>
<comment type="similarity">
    <text evidence="5">Belongs to the CbiD family.</text>
</comment>
<evidence type="ECO:0000256" key="2">
    <source>
        <dbReference type="ARBA" id="ARBA00022603"/>
    </source>
</evidence>
<evidence type="ECO:0000256" key="5">
    <source>
        <dbReference type="HAMAP-Rule" id="MF_00787"/>
    </source>
</evidence>
<dbReference type="NCBIfam" id="TIGR00312">
    <property type="entry name" value="cbiD"/>
    <property type="match status" value="1"/>
</dbReference>
<keyword evidence="1 5" id="KW-0169">Cobalamin biosynthesis</keyword>
<dbReference type="PANTHER" id="PTHR35863">
    <property type="entry name" value="COBALT-PRECORRIN-5B C(1)-METHYLTRANSFERASE"/>
    <property type="match status" value="1"/>
</dbReference>
<dbReference type="InterPro" id="IPR002748">
    <property type="entry name" value="CbiD"/>
</dbReference>
<dbReference type="Gene3D" id="3.30.2110.10">
    <property type="entry name" value="CbiD-like"/>
    <property type="match status" value="1"/>
</dbReference>